<dbReference type="EMBL" id="JRYO01000079">
    <property type="protein sequence ID" value="KHE93064.1"/>
    <property type="molecule type" value="Genomic_DNA"/>
</dbReference>
<evidence type="ECO:0000313" key="1">
    <source>
        <dbReference type="EMBL" id="KHE93064.1"/>
    </source>
</evidence>
<dbReference type="eggNOG" id="ENOG5033HIF">
    <property type="taxonomic scope" value="Bacteria"/>
</dbReference>
<protein>
    <submittedName>
        <fullName evidence="1">Uncharacterized protein</fullName>
    </submittedName>
</protein>
<proteinExistence type="predicted"/>
<dbReference type="Proteomes" id="UP000030652">
    <property type="component" value="Unassembled WGS sequence"/>
</dbReference>
<evidence type="ECO:0000313" key="2">
    <source>
        <dbReference type="Proteomes" id="UP000030652"/>
    </source>
</evidence>
<organism evidence="1 2">
    <name type="scientific">Candidatus Scalindua brodae</name>
    <dbReference type="NCBI Taxonomy" id="237368"/>
    <lineage>
        <taxon>Bacteria</taxon>
        <taxon>Pseudomonadati</taxon>
        <taxon>Planctomycetota</taxon>
        <taxon>Candidatus Brocadiia</taxon>
        <taxon>Candidatus Brocadiales</taxon>
        <taxon>Candidatus Scalinduaceae</taxon>
        <taxon>Candidatus Scalindua</taxon>
    </lineage>
</organism>
<name>A0A0B0EKF6_9BACT</name>
<sequence>MKMKSSSCENNLIVPANFYSEESEKTKLNWFCYEYALELQTFFNQKLKRKLLKKNINKNGIADFCIYHSKFMKGPILDRLSGKNNDLEITYHPIEKFFPFIGDKLVDEILTIVGKAWDSQTEVCVQCPTRCISEKTKVAPMFDDPYYKV</sequence>
<reference evidence="1 2" key="1">
    <citation type="submission" date="2014-10" db="EMBL/GenBank/DDBJ databases">
        <title>Draft genome of anammox bacterium scalindua brodae, obtained using differential coverage binning of sequence data from two enrichment reactors.</title>
        <authorList>
            <person name="Speth D.R."/>
            <person name="Russ L."/>
            <person name="Kartal B."/>
            <person name="Op den Camp H.J."/>
            <person name="Dutilh B.E."/>
            <person name="Jetten M.S."/>
        </authorList>
    </citation>
    <scope>NUCLEOTIDE SEQUENCE [LARGE SCALE GENOMIC DNA]</scope>
    <source>
        <strain evidence="1">RU1</strain>
    </source>
</reference>
<comment type="caution">
    <text evidence="1">The sequence shown here is derived from an EMBL/GenBank/DDBJ whole genome shotgun (WGS) entry which is preliminary data.</text>
</comment>
<dbReference type="AlphaFoldDB" id="A0A0B0EKF6"/>
<accession>A0A0B0EKF6</accession>
<gene>
    <name evidence="1" type="ORF">SCABRO_01180</name>
</gene>